<reference evidence="8" key="1">
    <citation type="submission" date="2021-01" db="UniProtKB">
        <authorList>
            <consortium name="EnsemblPlants"/>
        </authorList>
    </citation>
    <scope>IDENTIFICATION</scope>
</reference>
<dbReference type="OMA" id="DVEEHSW"/>
<evidence type="ECO:0000313" key="8">
    <source>
        <dbReference type="EnsemblPlants" id="Kaladp0011s0586.1.v1.1.CDS.1"/>
    </source>
</evidence>
<dbReference type="PROSITE" id="PS50066">
    <property type="entry name" value="MADS_BOX_2"/>
    <property type="match status" value="1"/>
</dbReference>
<dbReference type="InterPro" id="IPR002100">
    <property type="entry name" value="TF_MADSbox"/>
</dbReference>
<keyword evidence="2" id="KW-0805">Transcription regulation</keyword>
<protein>
    <recommendedName>
        <fullName evidence="7">MADS-box domain-containing protein</fullName>
    </recommendedName>
</protein>
<dbReference type="GO" id="GO:0000978">
    <property type="term" value="F:RNA polymerase II cis-regulatory region sequence-specific DNA binding"/>
    <property type="evidence" value="ECO:0007669"/>
    <property type="project" value="TreeGrafter"/>
</dbReference>
<evidence type="ECO:0000259" key="7">
    <source>
        <dbReference type="PROSITE" id="PS50066"/>
    </source>
</evidence>
<dbReference type="Gene3D" id="3.40.1810.10">
    <property type="entry name" value="Transcription factor, MADS-box"/>
    <property type="match status" value="1"/>
</dbReference>
<evidence type="ECO:0000256" key="5">
    <source>
        <dbReference type="ARBA" id="ARBA00023242"/>
    </source>
</evidence>
<dbReference type="Gene3D" id="6.10.140.920">
    <property type="match status" value="1"/>
</dbReference>
<name>A0A7N0RIP4_KALFE</name>
<evidence type="ECO:0000256" key="1">
    <source>
        <dbReference type="ARBA" id="ARBA00004123"/>
    </source>
</evidence>
<evidence type="ECO:0000313" key="9">
    <source>
        <dbReference type="Proteomes" id="UP000594263"/>
    </source>
</evidence>
<evidence type="ECO:0000256" key="4">
    <source>
        <dbReference type="ARBA" id="ARBA00023163"/>
    </source>
</evidence>
<dbReference type="PRINTS" id="PR00404">
    <property type="entry name" value="MADSDOMAIN"/>
</dbReference>
<dbReference type="Pfam" id="PF00319">
    <property type="entry name" value="SRF-TF"/>
    <property type="match status" value="1"/>
</dbReference>
<dbReference type="GO" id="GO:0000981">
    <property type="term" value="F:DNA-binding transcription factor activity, RNA polymerase II-specific"/>
    <property type="evidence" value="ECO:0007669"/>
    <property type="project" value="TreeGrafter"/>
</dbReference>
<proteinExistence type="predicted"/>
<dbReference type="PANTHER" id="PTHR11945">
    <property type="entry name" value="MADS BOX PROTEIN"/>
    <property type="match status" value="1"/>
</dbReference>
<keyword evidence="5" id="KW-0539">Nucleus</keyword>
<dbReference type="InterPro" id="IPR036879">
    <property type="entry name" value="TF_MADSbox_sf"/>
</dbReference>
<dbReference type="GO" id="GO:0046983">
    <property type="term" value="F:protein dimerization activity"/>
    <property type="evidence" value="ECO:0007669"/>
    <property type="project" value="InterPro"/>
</dbReference>
<feature type="coiled-coil region" evidence="6">
    <location>
        <begin position="117"/>
        <end position="144"/>
    </location>
</feature>
<comment type="subcellular location">
    <subcellularLocation>
        <location evidence="1">Nucleus</location>
    </subcellularLocation>
</comment>
<organism evidence="8 9">
    <name type="scientific">Kalanchoe fedtschenkoi</name>
    <name type="common">Lavender scallops</name>
    <name type="synonym">South American air plant</name>
    <dbReference type="NCBI Taxonomy" id="63787"/>
    <lineage>
        <taxon>Eukaryota</taxon>
        <taxon>Viridiplantae</taxon>
        <taxon>Streptophyta</taxon>
        <taxon>Embryophyta</taxon>
        <taxon>Tracheophyta</taxon>
        <taxon>Spermatophyta</taxon>
        <taxon>Magnoliopsida</taxon>
        <taxon>eudicotyledons</taxon>
        <taxon>Gunneridae</taxon>
        <taxon>Pentapetalae</taxon>
        <taxon>Saxifragales</taxon>
        <taxon>Crassulaceae</taxon>
        <taxon>Kalanchoe</taxon>
    </lineage>
</organism>
<dbReference type="AlphaFoldDB" id="A0A7N0RIP4"/>
<keyword evidence="9" id="KW-1185">Reference proteome</keyword>
<dbReference type="EnsemblPlants" id="Kaladp0011s0586.1.v1.1">
    <property type="protein sequence ID" value="Kaladp0011s0586.1.v1.1.CDS.1"/>
    <property type="gene ID" value="Kaladp0011s0586.v1.1"/>
</dbReference>
<evidence type="ECO:0000256" key="6">
    <source>
        <dbReference type="SAM" id="Coils"/>
    </source>
</evidence>
<dbReference type="GO" id="GO:0005634">
    <property type="term" value="C:nucleus"/>
    <property type="evidence" value="ECO:0007669"/>
    <property type="project" value="UniProtKB-SubCell"/>
</dbReference>
<keyword evidence="4" id="KW-0804">Transcription</keyword>
<keyword evidence="3" id="KW-0238">DNA-binding</keyword>
<evidence type="ECO:0000256" key="3">
    <source>
        <dbReference type="ARBA" id="ARBA00023125"/>
    </source>
</evidence>
<sequence>MADLIPITPNTINHHEKKTKGRRSIAIKKIEDSSASVVSFCKRRLGLFNKASELSILCGVQIALIIFSHAGKKPYSFGHPSVESLVGQFFAQEKSNANFPSKGNLDLNLTPSKCAMIQKLCAELTQIKDQVKIAEKRGDELNRMRDARKTENWWMKPLNNMNLSELKECKKAMKELEAMIPSSEISLDLAL</sequence>
<keyword evidence="6" id="KW-0175">Coiled coil</keyword>
<accession>A0A7N0RIP4</accession>
<dbReference type="Proteomes" id="UP000594263">
    <property type="component" value="Unplaced"/>
</dbReference>
<evidence type="ECO:0000256" key="2">
    <source>
        <dbReference type="ARBA" id="ARBA00023015"/>
    </source>
</evidence>
<dbReference type="Gramene" id="Kaladp0011s0586.1.v1.1">
    <property type="protein sequence ID" value="Kaladp0011s0586.1.v1.1.CDS.1"/>
    <property type="gene ID" value="Kaladp0011s0586.v1.1"/>
</dbReference>
<dbReference type="PANTHER" id="PTHR11945:SF629">
    <property type="entry name" value="OS02G0164450 PROTEIN"/>
    <property type="match status" value="1"/>
</dbReference>
<dbReference type="SUPFAM" id="SSF55455">
    <property type="entry name" value="SRF-like"/>
    <property type="match status" value="1"/>
</dbReference>
<dbReference type="SMART" id="SM00432">
    <property type="entry name" value="MADS"/>
    <property type="match status" value="1"/>
</dbReference>
<feature type="domain" description="MADS-box" evidence="7">
    <location>
        <begin position="20"/>
        <end position="72"/>
    </location>
</feature>